<evidence type="ECO:0000313" key="2">
    <source>
        <dbReference type="Proteomes" id="UP000789570"/>
    </source>
</evidence>
<name>A0A9N9A7M0_9GLOM</name>
<reference evidence="1" key="1">
    <citation type="submission" date="2021-06" db="EMBL/GenBank/DDBJ databases">
        <authorList>
            <person name="Kallberg Y."/>
            <person name="Tangrot J."/>
            <person name="Rosling A."/>
        </authorList>
    </citation>
    <scope>NUCLEOTIDE SEQUENCE</scope>
    <source>
        <strain evidence="1">UK204</strain>
    </source>
</reference>
<sequence>MCFINSLSQLLMFDTMSSVLNVCTGPYYIYSMNQYRHLKLRT</sequence>
<dbReference type="EMBL" id="CAJVPQ010000932">
    <property type="protein sequence ID" value="CAG8520622.1"/>
    <property type="molecule type" value="Genomic_DNA"/>
</dbReference>
<protein>
    <submittedName>
        <fullName evidence="1">9888_t:CDS:1</fullName>
    </submittedName>
</protein>
<dbReference type="AlphaFoldDB" id="A0A9N9A7M0"/>
<dbReference type="Proteomes" id="UP000789570">
    <property type="component" value="Unassembled WGS sequence"/>
</dbReference>
<evidence type="ECO:0000313" key="1">
    <source>
        <dbReference type="EMBL" id="CAG8520622.1"/>
    </source>
</evidence>
<proteinExistence type="predicted"/>
<gene>
    <name evidence="1" type="ORF">FCALED_LOCUS4679</name>
</gene>
<accession>A0A9N9A7M0</accession>
<organism evidence="1 2">
    <name type="scientific">Funneliformis caledonium</name>
    <dbReference type="NCBI Taxonomy" id="1117310"/>
    <lineage>
        <taxon>Eukaryota</taxon>
        <taxon>Fungi</taxon>
        <taxon>Fungi incertae sedis</taxon>
        <taxon>Mucoromycota</taxon>
        <taxon>Glomeromycotina</taxon>
        <taxon>Glomeromycetes</taxon>
        <taxon>Glomerales</taxon>
        <taxon>Glomeraceae</taxon>
        <taxon>Funneliformis</taxon>
    </lineage>
</organism>
<comment type="caution">
    <text evidence="1">The sequence shown here is derived from an EMBL/GenBank/DDBJ whole genome shotgun (WGS) entry which is preliminary data.</text>
</comment>
<keyword evidence="2" id="KW-1185">Reference proteome</keyword>